<reference evidence="1 2" key="1">
    <citation type="submission" date="2020-08" db="EMBL/GenBank/DDBJ databases">
        <authorList>
            <person name="Hejnol A."/>
        </authorList>
    </citation>
    <scope>NUCLEOTIDE SEQUENCE [LARGE SCALE GENOMIC DNA]</scope>
</reference>
<proteinExistence type="predicted"/>
<accession>A0A7I8W582</accession>
<dbReference type="Proteomes" id="UP000549394">
    <property type="component" value="Unassembled WGS sequence"/>
</dbReference>
<evidence type="ECO:0000313" key="1">
    <source>
        <dbReference type="EMBL" id="CAD5121944.1"/>
    </source>
</evidence>
<sequence>MTPYLDCQVKSHGGGASIISLHLWGAPSKLTQFIVEMRNENDGNDVRVRERVSISNNSTIQYEITQEHFETNKSYILTLDTYSRVDMSKRFTCKISIPTRTDTSQGKLVWVNKDGSVILKSATTLEIQKKLKSFNHLTGKH</sequence>
<organism evidence="1 2">
    <name type="scientific">Dimorphilus gyrociliatus</name>
    <dbReference type="NCBI Taxonomy" id="2664684"/>
    <lineage>
        <taxon>Eukaryota</taxon>
        <taxon>Metazoa</taxon>
        <taxon>Spiralia</taxon>
        <taxon>Lophotrochozoa</taxon>
        <taxon>Annelida</taxon>
        <taxon>Polychaeta</taxon>
        <taxon>Polychaeta incertae sedis</taxon>
        <taxon>Dinophilidae</taxon>
        <taxon>Dimorphilus</taxon>
    </lineage>
</organism>
<protein>
    <submittedName>
        <fullName evidence="1">DgyrCDS10405</fullName>
    </submittedName>
</protein>
<keyword evidence="2" id="KW-1185">Reference proteome</keyword>
<comment type="caution">
    <text evidence="1">The sequence shown here is derived from an EMBL/GenBank/DDBJ whole genome shotgun (WGS) entry which is preliminary data.</text>
</comment>
<evidence type="ECO:0000313" key="2">
    <source>
        <dbReference type="Proteomes" id="UP000549394"/>
    </source>
</evidence>
<name>A0A7I8W582_9ANNE</name>
<dbReference type="AlphaFoldDB" id="A0A7I8W582"/>
<gene>
    <name evidence="1" type="ORF">DGYR_LOCUS9823</name>
</gene>
<dbReference type="EMBL" id="CAJFCJ010000015">
    <property type="protein sequence ID" value="CAD5121944.1"/>
    <property type="molecule type" value="Genomic_DNA"/>
</dbReference>